<dbReference type="CDD" id="cd20071">
    <property type="entry name" value="SET_SMYD"/>
    <property type="match status" value="1"/>
</dbReference>
<dbReference type="eggNOG" id="KOG2084">
    <property type="taxonomic scope" value="Eukaryota"/>
</dbReference>
<dbReference type="PANTHER" id="PTHR12197:SF251">
    <property type="entry name" value="EG:BACR7C10.4 PROTEIN"/>
    <property type="match status" value="1"/>
</dbReference>
<dbReference type="PROSITE" id="PS50280">
    <property type="entry name" value="SET"/>
    <property type="match status" value="1"/>
</dbReference>
<feature type="compositionally biased region" description="Low complexity" evidence="1">
    <location>
        <begin position="42"/>
        <end position="51"/>
    </location>
</feature>
<gene>
    <name evidence="3" type="ORF">MICPUCDRAFT_47092</name>
</gene>
<feature type="compositionally biased region" description="Low complexity" evidence="1">
    <location>
        <begin position="127"/>
        <end position="141"/>
    </location>
</feature>
<protein>
    <submittedName>
        <fullName evidence="3">Predicted protein</fullName>
    </submittedName>
</protein>
<dbReference type="SUPFAM" id="SSF82199">
    <property type="entry name" value="SET domain"/>
    <property type="match status" value="1"/>
</dbReference>
<dbReference type="OMA" id="FALEAMC"/>
<keyword evidence="4" id="KW-1185">Reference proteome</keyword>
<feature type="compositionally biased region" description="Acidic residues" evidence="1">
    <location>
        <begin position="801"/>
        <end position="822"/>
    </location>
</feature>
<dbReference type="GeneID" id="9683627"/>
<dbReference type="InterPro" id="IPR001214">
    <property type="entry name" value="SET_dom"/>
</dbReference>
<dbReference type="EMBL" id="GG663738">
    <property type="protein sequence ID" value="EEH57767.1"/>
    <property type="molecule type" value="Genomic_DNA"/>
</dbReference>
<dbReference type="OrthoDB" id="5792673at2759"/>
<evidence type="ECO:0000313" key="4">
    <source>
        <dbReference type="Proteomes" id="UP000001876"/>
    </source>
</evidence>
<dbReference type="InterPro" id="IPR046341">
    <property type="entry name" value="SET_dom_sf"/>
</dbReference>
<dbReference type="STRING" id="564608.C1MQU3"/>
<organism evidence="4">
    <name type="scientific">Micromonas pusilla (strain CCMP1545)</name>
    <name type="common">Picoplanktonic green alga</name>
    <dbReference type="NCBI Taxonomy" id="564608"/>
    <lineage>
        <taxon>Eukaryota</taxon>
        <taxon>Viridiplantae</taxon>
        <taxon>Chlorophyta</taxon>
        <taxon>Mamiellophyceae</taxon>
        <taxon>Mamiellales</taxon>
        <taxon>Mamiellaceae</taxon>
        <taxon>Micromonas</taxon>
    </lineage>
</organism>
<feature type="compositionally biased region" description="Basic and acidic residues" evidence="1">
    <location>
        <begin position="154"/>
        <end position="164"/>
    </location>
</feature>
<dbReference type="RefSeq" id="XP_003057816.1">
    <property type="nucleotide sequence ID" value="XM_003057770.1"/>
</dbReference>
<dbReference type="GO" id="GO:0005634">
    <property type="term" value="C:nucleus"/>
    <property type="evidence" value="ECO:0007669"/>
    <property type="project" value="TreeGrafter"/>
</dbReference>
<evidence type="ECO:0000259" key="2">
    <source>
        <dbReference type="PROSITE" id="PS50280"/>
    </source>
</evidence>
<dbReference type="PANTHER" id="PTHR12197">
    <property type="entry name" value="HISTONE-LYSINE N-METHYLTRANSFERASE SMYD"/>
    <property type="match status" value="1"/>
</dbReference>
<feature type="region of interest" description="Disordered" evidence="1">
    <location>
        <begin position="577"/>
        <end position="597"/>
    </location>
</feature>
<evidence type="ECO:0000313" key="3">
    <source>
        <dbReference type="EMBL" id="EEH57767.1"/>
    </source>
</evidence>
<feature type="region of interest" description="Disordered" evidence="1">
    <location>
        <begin position="774"/>
        <end position="893"/>
    </location>
</feature>
<name>C1MQU3_MICPC</name>
<feature type="region of interest" description="Disordered" evidence="1">
    <location>
        <begin position="25"/>
        <end position="57"/>
    </location>
</feature>
<dbReference type="KEGG" id="mpp:MICPUCDRAFT_47092"/>
<dbReference type="InterPro" id="IPR050869">
    <property type="entry name" value="H3K4_H4K5_MeTrfase"/>
</dbReference>
<feature type="compositionally biased region" description="Polar residues" evidence="1">
    <location>
        <begin position="862"/>
        <end position="891"/>
    </location>
</feature>
<dbReference type="Proteomes" id="UP000001876">
    <property type="component" value="Unassembled WGS sequence"/>
</dbReference>
<evidence type="ECO:0000256" key="1">
    <source>
        <dbReference type="SAM" id="MobiDB-lite"/>
    </source>
</evidence>
<proteinExistence type="predicted"/>
<feature type="region of interest" description="Disordered" evidence="1">
    <location>
        <begin position="106"/>
        <end position="185"/>
    </location>
</feature>
<dbReference type="AlphaFoldDB" id="C1MQU3"/>
<sequence>MAHHTIDIALRPPLLSAREANLWVEDDGDASPDAPSLREGLSSSPASSSSPQGKPTLVLSRVDGCGEEMRFELPQGAASDGIRAKLRKGGAQLRVSVPLRALVVPSERSTGAGGGARLDPSNPSDQPPATMTTTTTTARPGHPGGGRTPGCETRSNETPRERTQRYASSSGSEDTDRADGGDASASSHLASLDFGPGCDACAVRGRAGDRSVVATRRIKRGDIVVFEAPAASVKAGEANPSGALKRAFKPRNADGSRRAAAVSSDGVSNPAIDVSSLIPHEWTLTRALLVDPAARGAHYADRAPREWAAEYGRIRPGRRDADANPERERHELHVASELAEEIGGDVTVDDVVAVHAVVCANAFALEAMCTRLNYGAGFFAAAAYMNHSCDPNCLSLRLGGNMAVFAARDVHPGEELTHSYLPSHQLLLPRRARRSHLFFDCRCVRCLKRAQVSRRKNDPIGWIPECAGTKERPGLELGGESPVSRTALANAAFDLKTAAVGGTPWDVLQVFKEDILDAAPRDGGGWYVNVETLQDLSPQASLELLEPVIDAHWRAALDCGNVLEKRQRIPLPCDVGRRTRCRPPSSDELPPDAQPPDAQLAASAARVWRDSIAALRARAEVEGGGVLAALEQALAAAEVSLYAMEAAEGGSGGNETAARKALQYLVAAHGDSLACAQEDTLCLRAMPAQSAAAAAFERILASVAQSQGGERGLTAPSPHPAPLSALTASPVVVVPEPRALGHLSTSESEDDGGENRMELDPRTLRTMANTFCEAGIAPTPPPFGVRADEDDECAGLGEIDGGMEEIDEDDDDAAPPETENDEPQWPGKVLEGVGAGWEKPPPGTPLRAKQPTRPPPRRSPRNQKPISSGDTHASESTRVQQVEPSASNGSNGAVMESEDAVAAWNLVAKNANTPPKKVGGGGGALLALLGSPESDPRIRAFVTSLLEPSSPSSSPESSAVGTRKAKKAARIARALPAPEVKAFPPSSKYVSYKPLGISLCFEKGILDCVHAYAEGVDGFNAFVGELPHELKLGAPPGSTTTPGPDRARSVVSRLGEPSQKGGQGRQVWMTYADLGVKVDVAAVDWEDSDAPIKGVSIWKP</sequence>
<dbReference type="Pfam" id="PF00856">
    <property type="entry name" value="SET"/>
    <property type="match status" value="1"/>
</dbReference>
<reference evidence="3 4" key="1">
    <citation type="journal article" date="2009" name="Science">
        <title>Green evolution and dynamic adaptations revealed by genomes of the marine picoeukaryotes Micromonas.</title>
        <authorList>
            <person name="Worden A.Z."/>
            <person name="Lee J.H."/>
            <person name="Mock T."/>
            <person name="Rouze P."/>
            <person name="Simmons M.P."/>
            <person name="Aerts A.L."/>
            <person name="Allen A.E."/>
            <person name="Cuvelier M.L."/>
            <person name="Derelle E."/>
            <person name="Everett M.V."/>
            <person name="Foulon E."/>
            <person name="Grimwood J."/>
            <person name="Gundlach H."/>
            <person name="Henrissat B."/>
            <person name="Napoli C."/>
            <person name="McDonald S.M."/>
            <person name="Parker M.S."/>
            <person name="Rombauts S."/>
            <person name="Salamov A."/>
            <person name="Von Dassow P."/>
            <person name="Badger J.H."/>
            <person name="Coutinho P.M."/>
            <person name="Demir E."/>
            <person name="Dubchak I."/>
            <person name="Gentemann C."/>
            <person name="Eikrem W."/>
            <person name="Gready J.E."/>
            <person name="John U."/>
            <person name="Lanier W."/>
            <person name="Lindquist E.A."/>
            <person name="Lucas S."/>
            <person name="Mayer K.F."/>
            <person name="Moreau H."/>
            <person name="Not F."/>
            <person name="Otillar R."/>
            <person name="Panaud O."/>
            <person name="Pangilinan J."/>
            <person name="Paulsen I."/>
            <person name="Piegu B."/>
            <person name="Poliakov A."/>
            <person name="Robbens S."/>
            <person name="Schmutz J."/>
            <person name="Toulza E."/>
            <person name="Wyss T."/>
            <person name="Zelensky A."/>
            <person name="Zhou K."/>
            <person name="Armbrust E.V."/>
            <person name="Bhattacharya D."/>
            <person name="Goodenough U.W."/>
            <person name="Van de Peer Y."/>
            <person name="Grigoriev I.V."/>
        </authorList>
    </citation>
    <scope>NUCLEOTIDE SEQUENCE [LARGE SCALE GENOMIC DNA]</scope>
    <source>
        <strain evidence="3 4">CCMP1545</strain>
    </source>
</reference>
<feature type="domain" description="SET" evidence="2">
    <location>
        <begin position="196"/>
        <end position="421"/>
    </location>
</feature>
<dbReference type="SMART" id="SM00317">
    <property type="entry name" value="SET"/>
    <property type="match status" value="1"/>
</dbReference>
<dbReference type="Gene3D" id="2.170.270.10">
    <property type="entry name" value="SET domain"/>
    <property type="match status" value="1"/>
</dbReference>
<accession>C1MQU3</accession>